<dbReference type="Pfam" id="PF00956">
    <property type="entry name" value="NAP"/>
    <property type="match status" value="1"/>
</dbReference>
<organism evidence="4 5">
    <name type="scientific">Fonsecaea nubica</name>
    <dbReference type="NCBI Taxonomy" id="856822"/>
    <lineage>
        <taxon>Eukaryota</taxon>
        <taxon>Fungi</taxon>
        <taxon>Dikarya</taxon>
        <taxon>Ascomycota</taxon>
        <taxon>Pezizomycotina</taxon>
        <taxon>Eurotiomycetes</taxon>
        <taxon>Chaetothyriomycetidae</taxon>
        <taxon>Chaetothyriales</taxon>
        <taxon>Herpotrichiellaceae</taxon>
        <taxon>Fonsecaea</taxon>
    </lineage>
</organism>
<evidence type="ECO:0000256" key="1">
    <source>
        <dbReference type="ARBA" id="ARBA00009947"/>
    </source>
</evidence>
<dbReference type="InterPro" id="IPR002164">
    <property type="entry name" value="NAP_family"/>
</dbReference>
<feature type="region of interest" description="Disordered" evidence="3">
    <location>
        <begin position="226"/>
        <end position="245"/>
    </location>
</feature>
<dbReference type="EMBL" id="LVCJ01000091">
    <property type="protein sequence ID" value="OAL28011.1"/>
    <property type="molecule type" value="Genomic_DNA"/>
</dbReference>
<dbReference type="GeneID" id="34593030"/>
<evidence type="ECO:0000313" key="5">
    <source>
        <dbReference type="Proteomes" id="UP000185904"/>
    </source>
</evidence>
<dbReference type="Proteomes" id="UP000185904">
    <property type="component" value="Unassembled WGS sequence"/>
</dbReference>
<name>A0A178CH21_9EURO</name>
<comment type="caution">
    <text evidence="4">The sequence shown here is derived from an EMBL/GenBank/DDBJ whole genome shotgun (WGS) entry which is preliminary data.</text>
</comment>
<feature type="compositionally biased region" description="Acidic residues" evidence="3">
    <location>
        <begin position="285"/>
        <end position="317"/>
    </location>
</feature>
<dbReference type="InterPro" id="IPR037231">
    <property type="entry name" value="NAP-like_sf"/>
</dbReference>
<evidence type="ECO:0000256" key="2">
    <source>
        <dbReference type="RuleBase" id="RU003876"/>
    </source>
</evidence>
<comment type="similarity">
    <text evidence="1 2">Belongs to the nucleosome assembly protein (NAP) family.</text>
</comment>
<evidence type="ECO:0008006" key="6">
    <source>
        <dbReference type="Google" id="ProtNLM"/>
    </source>
</evidence>
<dbReference type="GO" id="GO:0005634">
    <property type="term" value="C:nucleus"/>
    <property type="evidence" value="ECO:0007669"/>
    <property type="project" value="InterPro"/>
</dbReference>
<proteinExistence type="inferred from homology"/>
<sequence length="327" mass="37361">MAVPINDLTAIFKDLGALEREFAEVELDALRRKEYSLRTLYSKREALFKKIPNFWPTVFGFGPEDIRQFFAPDDLPLLASIESVSVDRYQIQSETEGEPRSIRFTFHFAPNEFMENTTLIKEFEFHPSGDGPGNLISKPVPIKWKGKKKDPTRGLLDAAVQLYNAEEALKLKQGDKVVDIVDREALWQYEKLRETLVQFEEDEGDIHQPSFFSWFGFRGAVNAANVKNPAETENGSREEEDDADADEFEEMLDVEIFPAGDEVATALVEDLWPNAMDYFLSASNQDDESDDDDIDDEDDEDEDDDEAPELVLAEEDDDRPRKKARKG</sequence>
<accession>A0A178CH21</accession>
<dbReference type="AlphaFoldDB" id="A0A178CH21"/>
<dbReference type="RefSeq" id="XP_022496149.1">
    <property type="nucleotide sequence ID" value="XM_022647902.1"/>
</dbReference>
<dbReference type="PANTHER" id="PTHR11875">
    <property type="entry name" value="TESTIS-SPECIFIC Y-ENCODED PROTEIN"/>
    <property type="match status" value="1"/>
</dbReference>
<dbReference type="Gene3D" id="3.30.1120.90">
    <property type="entry name" value="Nucleosome assembly protein"/>
    <property type="match status" value="1"/>
</dbReference>
<dbReference type="SUPFAM" id="SSF143113">
    <property type="entry name" value="NAP-like"/>
    <property type="match status" value="1"/>
</dbReference>
<reference evidence="4 5" key="1">
    <citation type="submission" date="2016-03" db="EMBL/GenBank/DDBJ databases">
        <title>The draft genome sequence of Fonsecaea nubica causative agent of cutaneous subcutaneous infection in human host.</title>
        <authorList>
            <person name="Costa F."/>
            <person name="Sybren D.H."/>
            <person name="Raittz R.T."/>
            <person name="Weiss V.A."/>
            <person name="Leao A.C."/>
            <person name="Gomes R."/>
            <person name="De Souza E.M."/>
            <person name="Pedrosa F.O."/>
            <person name="Steffens M.B."/>
            <person name="Bombassaro A."/>
            <person name="Tadra-Sfeir M.Z."/>
            <person name="Moreno L.F."/>
            <person name="Najafzadeh M.J."/>
            <person name="Felipe M.S."/>
            <person name="Teixeira M."/>
            <person name="Sun J."/>
            <person name="Xi L."/>
            <person name="Castro M.A."/>
            <person name="Vicente V.A."/>
        </authorList>
    </citation>
    <scope>NUCLEOTIDE SEQUENCE [LARGE SCALE GENOMIC DNA]</scope>
    <source>
        <strain evidence="4 5">CBS 269.64</strain>
    </source>
</reference>
<dbReference type="OrthoDB" id="19419at2759"/>
<feature type="region of interest" description="Disordered" evidence="3">
    <location>
        <begin position="279"/>
        <end position="327"/>
    </location>
</feature>
<evidence type="ECO:0000313" key="4">
    <source>
        <dbReference type="EMBL" id="OAL28011.1"/>
    </source>
</evidence>
<evidence type="ECO:0000256" key="3">
    <source>
        <dbReference type="SAM" id="MobiDB-lite"/>
    </source>
</evidence>
<dbReference type="GO" id="GO:0006334">
    <property type="term" value="P:nucleosome assembly"/>
    <property type="evidence" value="ECO:0007669"/>
    <property type="project" value="InterPro"/>
</dbReference>
<protein>
    <recommendedName>
        <fullName evidence="6">Nucleosome assembly protein</fullName>
    </recommendedName>
</protein>
<gene>
    <name evidence="4" type="ORF">AYO20_09633</name>
</gene>
<keyword evidence="5" id="KW-1185">Reference proteome</keyword>